<dbReference type="InterPro" id="IPR000742">
    <property type="entry name" value="EGF"/>
</dbReference>
<dbReference type="PROSITE" id="PS50026">
    <property type="entry name" value="EGF_3"/>
    <property type="match status" value="1"/>
</dbReference>
<evidence type="ECO:0000256" key="1">
    <source>
        <dbReference type="ARBA" id="ARBA00022729"/>
    </source>
</evidence>
<sequence length="183" mass="20616">MQNSQKHLTHYNTPPSPSFSAWKAIPRTFRLSPEGTVACVDISFFQAFSGVFQEQYSFSTGEQEVKLVAQMQPCVQGFTRMVKAWKQGCEGQAWCMGYERRTAYYTAYRQVYRQEHHTVYKCCRGWSQLNGEAGCLYPVCSYGVCFNGGQCREGSAQLCVCPGGFSGPSCQYGKSLCFLFLLL</sequence>
<organism evidence="6 7">
    <name type="scientific">Danionella cerebrum</name>
    <dbReference type="NCBI Taxonomy" id="2873325"/>
    <lineage>
        <taxon>Eukaryota</taxon>
        <taxon>Metazoa</taxon>
        <taxon>Chordata</taxon>
        <taxon>Craniata</taxon>
        <taxon>Vertebrata</taxon>
        <taxon>Euteleostomi</taxon>
        <taxon>Actinopterygii</taxon>
        <taxon>Neopterygii</taxon>
        <taxon>Teleostei</taxon>
        <taxon>Ostariophysi</taxon>
        <taxon>Cypriniformes</taxon>
        <taxon>Danionidae</taxon>
        <taxon>Danioninae</taxon>
        <taxon>Danionella</taxon>
    </lineage>
</organism>
<reference evidence="6 7" key="1">
    <citation type="journal article" date="2019" name="Sci. Data">
        <title>Hybrid genome assembly and annotation of Danionella translucida.</title>
        <authorList>
            <person name="Kadobianskyi M."/>
            <person name="Schulze L."/>
            <person name="Schuelke M."/>
            <person name="Judkewitz B."/>
        </authorList>
    </citation>
    <scope>NUCLEOTIDE SEQUENCE [LARGE SCALE GENOMIC DNA]</scope>
    <source>
        <strain evidence="6 7">Bolton</strain>
    </source>
</reference>
<dbReference type="AlphaFoldDB" id="A0A553QPF5"/>
<dbReference type="Pfam" id="PF07546">
    <property type="entry name" value="EMI"/>
    <property type="match status" value="1"/>
</dbReference>
<keyword evidence="2 3" id="KW-1015">Disulfide bond</keyword>
<name>A0A553QPF5_9TELE</name>
<proteinExistence type="predicted"/>
<feature type="domain" description="EGF-like" evidence="4">
    <location>
        <begin position="136"/>
        <end position="171"/>
    </location>
</feature>
<evidence type="ECO:0000313" key="6">
    <source>
        <dbReference type="EMBL" id="TRY91807.1"/>
    </source>
</evidence>
<dbReference type="OrthoDB" id="409374at2759"/>
<dbReference type="PROSITE" id="PS01186">
    <property type="entry name" value="EGF_2"/>
    <property type="match status" value="1"/>
</dbReference>
<gene>
    <name evidence="6" type="ORF">DNTS_012064</name>
</gene>
<evidence type="ECO:0000256" key="2">
    <source>
        <dbReference type="ARBA" id="ARBA00023157"/>
    </source>
</evidence>
<evidence type="ECO:0000259" key="4">
    <source>
        <dbReference type="PROSITE" id="PS50026"/>
    </source>
</evidence>
<feature type="domain" description="EMI" evidence="5">
    <location>
        <begin position="62"/>
        <end position="137"/>
    </location>
</feature>
<evidence type="ECO:0000313" key="7">
    <source>
        <dbReference type="Proteomes" id="UP000316079"/>
    </source>
</evidence>
<feature type="disulfide bond" evidence="3">
    <location>
        <begin position="161"/>
        <end position="170"/>
    </location>
</feature>
<dbReference type="SUPFAM" id="SSF57196">
    <property type="entry name" value="EGF/Laminin"/>
    <property type="match status" value="1"/>
</dbReference>
<dbReference type="PROSITE" id="PS51041">
    <property type="entry name" value="EMI"/>
    <property type="match status" value="1"/>
</dbReference>
<keyword evidence="3" id="KW-0245">EGF-like domain</keyword>
<evidence type="ECO:0000259" key="5">
    <source>
        <dbReference type="PROSITE" id="PS51041"/>
    </source>
</evidence>
<protein>
    <recommendedName>
        <fullName evidence="8">EGF-like domain-containing protein</fullName>
    </recommendedName>
</protein>
<dbReference type="Gene3D" id="2.10.25.10">
    <property type="entry name" value="Laminin"/>
    <property type="match status" value="1"/>
</dbReference>
<dbReference type="FunFam" id="2.10.25.10:FF:001129">
    <property type="entry name" value="Predicted protein"/>
    <property type="match status" value="1"/>
</dbReference>
<comment type="caution">
    <text evidence="3">Lacks conserved residue(s) required for the propagation of feature annotation.</text>
</comment>
<dbReference type="EMBL" id="SRMA01025714">
    <property type="protein sequence ID" value="TRY91807.1"/>
    <property type="molecule type" value="Genomic_DNA"/>
</dbReference>
<accession>A0A553QPF5</accession>
<evidence type="ECO:0008006" key="8">
    <source>
        <dbReference type="Google" id="ProtNLM"/>
    </source>
</evidence>
<dbReference type="PROSITE" id="PS00022">
    <property type="entry name" value="EGF_1"/>
    <property type="match status" value="1"/>
</dbReference>
<dbReference type="STRING" id="623744.A0A553QPF5"/>
<dbReference type="Proteomes" id="UP000316079">
    <property type="component" value="Unassembled WGS sequence"/>
</dbReference>
<dbReference type="InterPro" id="IPR011489">
    <property type="entry name" value="EMI_domain"/>
</dbReference>
<comment type="caution">
    <text evidence="6">The sequence shown here is derived from an EMBL/GenBank/DDBJ whole genome shotgun (WGS) entry which is preliminary data.</text>
</comment>
<keyword evidence="7" id="KW-1185">Reference proteome</keyword>
<evidence type="ECO:0000256" key="3">
    <source>
        <dbReference type="PROSITE-ProRule" id="PRU00076"/>
    </source>
</evidence>
<keyword evidence="1" id="KW-0732">Signal</keyword>